<name>A0A9Q8YE11_ENSAD</name>
<dbReference type="GO" id="GO:0006352">
    <property type="term" value="P:DNA-templated transcription initiation"/>
    <property type="evidence" value="ECO:0007669"/>
    <property type="project" value="InterPro"/>
</dbReference>
<keyword evidence="3 6" id="KW-0731">Sigma factor</keyword>
<organism evidence="9 10">
    <name type="scientific">Ensifer adhaerens</name>
    <name type="common">Sinorhizobium morelense</name>
    <dbReference type="NCBI Taxonomy" id="106592"/>
    <lineage>
        <taxon>Bacteria</taxon>
        <taxon>Pseudomonadati</taxon>
        <taxon>Pseudomonadota</taxon>
        <taxon>Alphaproteobacteria</taxon>
        <taxon>Hyphomicrobiales</taxon>
        <taxon>Rhizobiaceae</taxon>
        <taxon>Sinorhizobium/Ensifer group</taxon>
        <taxon>Ensifer</taxon>
    </lineage>
</organism>
<dbReference type="InterPro" id="IPR013249">
    <property type="entry name" value="RNA_pol_sigma70_r4_t2"/>
</dbReference>
<dbReference type="PANTHER" id="PTHR43133">
    <property type="entry name" value="RNA POLYMERASE ECF-TYPE SIGMA FACTO"/>
    <property type="match status" value="1"/>
</dbReference>
<protein>
    <recommendedName>
        <fullName evidence="6">RNA polymerase sigma factor</fullName>
    </recommendedName>
</protein>
<feature type="domain" description="RNA polymerase sigma factor 70 region 4 type 2" evidence="8">
    <location>
        <begin position="151"/>
        <end position="203"/>
    </location>
</feature>
<dbReference type="RefSeq" id="WP_252161104.1">
    <property type="nucleotide sequence ID" value="NZ_CP098809.1"/>
</dbReference>
<dbReference type="InterPro" id="IPR013325">
    <property type="entry name" value="RNA_pol_sigma_r2"/>
</dbReference>
<dbReference type="GO" id="GO:0016987">
    <property type="term" value="F:sigma factor activity"/>
    <property type="evidence" value="ECO:0007669"/>
    <property type="project" value="UniProtKB-KW"/>
</dbReference>
<evidence type="ECO:0000259" key="8">
    <source>
        <dbReference type="Pfam" id="PF08281"/>
    </source>
</evidence>
<evidence type="ECO:0000256" key="2">
    <source>
        <dbReference type="ARBA" id="ARBA00023015"/>
    </source>
</evidence>
<sequence length="211" mass="23938">MYDRPDNIGGETGFGKPPRRHAMVSLVENLQTPTPEQLVGLLQSVTRDRDRQAFALVFQHFGPRLKTYFLRRTGSSGLAEDLVQETMLNVWRKSSYFDPARAGVSTWIFTIARNILIDHLRRQRDPSSLPPDPEEMPASVEEHVLGAERDERVRRALAALSVEQQTIIRLSYFSEKSQSDIAAELGIPLGTVKSRTRLAMNHLRTLLEDQT</sequence>
<dbReference type="Gene3D" id="1.10.1740.10">
    <property type="match status" value="1"/>
</dbReference>
<accession>A0A9Q8YE11</accession>
<dbReference type="Proteomes" id="UP001055460">
    <property type="component" value="Plasmid pB"/>
</dbReference>
<dbReference type="Pfam" id="PF04542">
    <property type="entry name" value="Sigma70_r2"/>
    <property type="match status" value="1"/>
</dbReference>
<dbReference type="InterPro" id="IPR036388">
    <property type="entry name" value="WH-like_DNA-bd_sf"/>
</dbReference>
<evidence type="ECO:0000313" key="9">
    <source>
        <dbReference type="EMBL" id="USJ27510.1"/>
    </source>
</evidence>
<dbReference type="SUPFAM" id="SSF88946">
    <property type="entry name" value="Sigma2 domain of RNA polymerase sigma factors"/>
    <property type="match status" value="1"/>
</dbReference>
<gene>
    <name evidence="9" type="ORF">NE863_34340</name>
</gene>
<keyword evidence="5 6" id="KW-0804">Transcription</keyword>
<geneLocation type="plasmid" evidence="9 10">
    <name>pB</name>
</geneLocation>
<proteinExistence type="inferred from homology"/>
<dbReference type="SUPFAM" id="SSF88659">
    <property type="entry name" value="Sigma3 and sigma4 domains of RNA polymerase sigma factors"/>
    <property type="match status" value="1"/>
</dbReference>
<dbReference type="InterPro" id="IPR039425">
    <property type="entry name" value="RNA_pol_sigma-70-like"/>
</dbReference>
<keyword evidence="4 6" id="KW-0238">DNA-binding</keyword>
<dbReference type="EMBL" id="CP098809">
    <property type="protein sequence ID" value="USJ27510.1"/>
    <property type="molecule type" value="Genomic_DNA"/>
</dbReference>
<evidence type="ECO:0000256" key="5">
    <source>
        <dbReference type="ARBA" id="ARBA00023163"/>
    </source>
</evidence>
<evidence type="ECO:0000256" key="6">
    <source>
        <dbReference type="RuleBase" id="RU000716"/>
    </source>
</evidence>
<dbReference type="InterPro" id="IPR013324">
    <property type="entry name" value="RNA_pol_sigma_r3/r4-like"/>
</dbReference>
<reference evidence="9" key="1">
    <citation type="submission" date="2022-06" db="EMBL/GenBank/DDBJ databases">
        <title>Physiological and biochemical characterization and genomic elucidation of a strain of the genus Ensifer adhaerens M8 that combines arsenic oxidation and chromium reduction.</title>
        <authorList>
            <person name="Li X."/>
            <person name="Yu c."/>
        </authorList>
    </citation>
    <scope>NUCLEOTIDE SEQUENCE</scope>
    <source>
        <strain evidence="9">M8</strain>
        <plasmid evidence="9">pB</plasmid>
    </source>
</reference>
<evidence type="ECO:0000313" key="10">
    <source>
        <dbReference type="Proteomes" id="UP001055460"/>
    </source>
</evidence>
<dbReference type="AlphaFoldDB" id="A0A9Q8YE11"/>
<evidence type="ECO:0000256" key="3">
    <source>
        <dbReference type="ARBA" id="ARBA00023082"/>
    </source>
</evidence>
<evidence type="ECO:0000259" key="7">
    <source>
        <dbReference type="Pfam" id="PF04542"/>
    </source>
</evidence>
<evidence type="ECO:0000256" key="4">
    <source>
        <dbReference type="ARBA" id="ARBA00023125"/>
    </source>
</evidence>
<comment type="similarity">
    <text evidence="1 6">Belongs to the sigma-70 factor family. ECF subfamily.</text>
</comment>
<dbReference type="GO" id="GO:0003677">
    <property type="term" value="F:DNA binding"/>
    <property type="evidence" value="ECO:0007669"/>
    <property type="project" value="UniProtKB-KW"/>
</dbReference>
<dbReference type="CDD" id="cd06171">
    <property type="entry name" value="Sigma70_r4"/>
    <property type="match status" value="1"/>
</dbReference>
<keyword evidence="9" id="KW-0614">Plasmid</keyword>
<dbReference type="Pfam" id="PF08281">
    <property type="entry name" value="Sigma70_r4_2"/>
    <property type="match status" value="1"/>
</dbReference>
<dbReference type="PANTHER" id="PTHR43133:SF62">
    <property type="entry name" value="RNA POLYMERASE SIGMA FACTOR SIGZ"/>
    <property type="match status" value="1"/>
</dbReference>
<dbReference type="InterPro" id="IPR014284">
    <property type="entry name" value="RNA_pol_sigma-70_dom"/>
</dbReference>
<evidence type="ECO:0000256" key="1">
    <source>
        <dbReference type="ARBA" id="ARBA00010641"/>
    </source>
</evidence>
<keyword evidence="2 6" id="KW-0805">Transcription regulation</keyword>
<dbReference type="InterPro" id="IPR000838">
    <property type="entry name" value="RNA_pol_sigma70_ECF_CS"/>
</dbReference>
<dbReference type="NCBIfam" id="TIGR02937">
    <property type="entry name" value="sigma70-ECF"/>
    <property type="match status" value="1"/>
</dbReference>
<dbReference type="InterPro" id="IPR007627">
    <property type="entry name" value="RNA_pol_sigma70_r2"/>
</dbReference>
<feature type="domain" description="RNA polymerase sigma-70 region 2" evidence="7">
    <location>
        <begin position="58"/>
        <end position="124"/>
    </location>
</feature>
<dbReference type="Gene3D" id="1.10.10.10">
    <property type="entry name" value="Winged helix-like DNA-binding domain superfamily/Winged helix DNA-binding domain"/>
    <property type="match status" value="1"/>
</dbReference>
<dbReference type="PROSITE" id="PS01063">
    <property type="entry name" value="SIGMA70_ECF"/>
    <property type="match status" value="1"/>
</dbReference>